<dbReference type="EMBL" id="CM055101">
    <property type="protein sequence ID" value="KAJ7542005.1"/>
    <property type="molecule type" value="Genomic_DNA"/>
</dbReference>
<gene>
    <name evidence="1" type="ORF">O6H91_10G085000</name>
</gene>
<accession>A0ACC2CJ82</accession>
<evidence type="ECO:0000313" key="1">
    <source>
        <dbReference type="EMBL" id="KAJ7542005.1"/>
    </source>
</evidence>
<sequence>METDQPQKLSTWSNETRANSEGFVEVEDQSPVEQVALTVSTSDDPTLPVYTFRMWTIGIVSCIALAYINQFFSYRTEPITISSVAVQIAALPLGNFMAAILPTKNFRFPGTNWQMSLNPGPFNKKEHVLITIFANAGAGGAYAIGIVNIVKAFYKKRITFFVGLLITITTQCIGYGWAGIFRSYLVDPSHMWWPSNLVQVSLFEALHEKDQRPKGKLSRLQFFSITILCSFVYYAFPGYFFPMLTSLSWVCWIWPRSVTAQQLGSGLKGLGLGAFGLDWATVSAFLGSPLATPWFAIVNIMVGYSIVMYILTPLTYWTNVYEAKRFPLYSTHLYASDGTEYNFTRVIDTKFHLDVAAYNSYSKLYLSTFFVFSYGLGFATLAATITHVWLFNSKEIGLNSREAYAEKKMDVHTRIMKENYKSVPQLWYIAVLVISIVASLIGCEVYKEQLQLPWWGLLFACSIAFIFTLPLGAIAATTNQLLGLNVITELIFGYIYPGKLVANVCFKTYGFISMAQAVSFLADFKLGNYMKIPPRSMFLVQLIGTVIAALTNLTGAWWLLTTIPNICNVDLLPYGSPWTCPGDTVFFDASVIWGLVGPKRLFGTLGLYKAMNWFFLFGFLAPIVMWLISKAFPKQKWMRLVNMPLVIVSGAVPPASSVNYVTWFVVGFFFNYYIYRYRKGWWQRHNYILSAGLDAGLAFMGVLAYFSLGLFDKQNFNWWGANLDNCPLASCPTAPGIVRPGCPVFA</sequence>
<name>A0ACC2CJ82_DIPCM</name>
<evidence type="ECO:0000313" key="2">
    <source>
        <dbReference type="Proteomes" id="UP001162992"/>
    </source>
</evidence>
<protein>
    <submittedName>
        <fullName evidence="1">Uncharacterized protein</fullName>
    </submittedName>
</protein>
<keyword evidence="2" id="KW-1185">Reference proteome</keyword>
<reference evidence="2" key="1">
    <citation type="journal article" date="2024" name="Proc. Natl. Acad. Sci. U.S.A.">
        <title>Extraordinary preservation of gene collinearity over three hundred million years revealed in homosporous lycophytes.</title>
        <authorList>
            <person name="Li C."/>
            <person name="Wickell D."/>
            <person name="Kuo L.Y."/>
            <person name="Chen X."/>
            <person name="Nie B."/>
            <person name="Liao X."/>
            <person name="Peng D."/>
            <person name="Ji J."/>
            <person name="Jenkins J."/>
            <person name="Williams M."/>
            <person name="Shu S."/>
            <person name="Plott C."/>
            <person name="Barry K."/>
            <person name="Rajasekar S."/>
            <person name="Grimwood J."/>
            <person name="Han X."/>
            <person name="Sun S."/>
            <person name="Hou Z."/>
            <person name="He W."/>
            <person name="Dai G."/>
            <person name="Sun C."/>
            <person name="Schmutz J."/>
            <person name="Leebens-Mack J.H."/>
            <person name="Li F.W."/>
            <person name="Wang L."/>
        </authorList>
    </citation>
    <scope>NUCLEOTIDE SEQUENCE [LARGE SCALE GENOMIC DNA]</scope>
    <source>
        <strain evidence="2">cv. PW_Plant_1</strain>
    </source>
</reference>
<dbReference type="Proteomes" id="UP001162992">
    <property type="component" value="Chromosome 10"/>
</dbReference>
<comment type="caution">
    <text evidence="1">The sequence shown here is derived from an EMBL/GenBank/DDBJ whole genome shotgun (WGS) entry which is preliminary data.</text>
</comment>
<organism evidence="1 2">
    <name type="scientific">Diphasiastrum complanatum</name>
    <name type="common">Issler's clubmoss</name>
    <name type="synonym">Lycopodium complanatum</name>
    <dbReference type="NCBI Taxonomy" id="34168"/>
    <lineage>
        <taxon>Eukaryota</taxon>
        <taxon>Viridiplantae</taxon>
        <taxon>Streptophyta</taxon>
        <taxon>Embryophyta</taxon>
        <taxon>Tracheophyta</taxon>
        <taxon>Lycopodiopsida</taxon>
        <taxon>Lycopodiales</taxon>
        <taxon>Lycopodiaceae</taxon>
        <taxon>Lycopodioideae</taxon>
        <taxon>Diphasiastrum</taxon>
    </lineage>
</organism>
<proteinExistence type="predicted"/>